<reference evidence="2" key="1">
    <citation type="submission" date="2017-07" db="EMBL/GenBank/DDBJ databases">
        <title>Taro Niue Genome Assembly and Annotation.</title>
        <authorList>
            <person name="Atibalentja N."/>
            <person name="Keating K."/>
            <person name="Fields C.J."/>
        </authorList>
    </citation>
    <scope>NUCLEOTIDE SEQUENCE</scope>
    <source>
        <strain evidence="2">Niue_2</strain>
        <tissue evidence="2">Leaf</tissue>
    </source>
</reference>
<dbReference type="Proteomes" id="UP000652761">
    <property type="component" value="Unassembled WGS sequence"/>
</dbReference>
<evidence type="ECO:0000313" key="2">
    <source>
        <dbReference type="EMBL" id="MQM18672.1"/>
    </source>
</evidence>
<protein>
    <submittedName>
        <fullName evidence="2">Uncharacterized protein</fullName>
    </submittedName>
</protein>
<organism evidence="2 3">
    <name type="scientific">Colocasia esculenta</name>
    <name type="common">Wild taro</name>
    <name type="synonym">Arum esculentum</name>
    <dbReference type="NCBI Taxonomy" id="4460"/>
    <lineage>
        <taxon>Eukaryota</taxon>
        <taxon>Viridiplantae</taxon>
        <taxon>Streptophyta</taxon>
        <taxon>Embryophyta</taxon>
        <taxon>Tracheophyta</taxon>
        <taxon>Spermatophyta</taxon>
        <taxon>Magnoliopsida</taxon>
        <taxon>Liliopsida</taxon>
        <taxon>Araceae</taxon>
        <taxon>Aroideae</taxon>
        <taxon>Colocasieae</taxon>
        <taxon>Colocasia</taxon>
    </lineage>
</organism>
<evidence type="ECO:0000313" key="3">
    <source>
        <dbReference type="Proteomes" id="UP000652761"/>
    </source>
</evidence>
<feature type="chain" id="PRO_5032703314" evidence="1">
    <location>
        <begin position="17"/>
        <end position="76"/>
    </location>
</feature>
<keyword evidence="1" id="KW-0732">Signal</keyword>
<accession>A0A843XHF2</accession>
<sequence>MLPAIVALCFPQWVEAIGGDKFWQRCLAGLKCDGVIIDSDECSANQLTLVTEVGLSRGDLLRWPRRGVQVETTKPS</sequence>
<gene>
    <name evidence="2" type="ORF">Taro_051666</name>
</gene>
<evidence type="ECO:0000256" key="1">
    <source>
        <dbReference type="SAM" id="SignalP"/>
    </source>
</evidence>
<name>A0A843XHF2_COLES</name>
<dbReference type="EMBL" id="NMUH01008359">
    <property type="protein sequence ID" value="MQM18672.1"/>
    <property type="molecule type" value="Genomic_DNA"/>
</dbReference>
<feature type="signal peptide" evidence="1">
    <location>
        <begin position="1"/>
        <end position="16"/>
    </location>
</feature>
<keyword evidence="3" id="KW-1185">Reference proteome</keyword>
<comment type="caution">
    <text evidence="2">The sequence shown here is derived from an EMBL/GenBank/DDBJ whole genome shotgun (WGS) entry which is preliminary data.</text>
</comment>
<proteinExistence type="predicted"/>
<dbReference type="AlphaFoldDB" id="A0A843XHF2"/>